<dbReference type="AlphaFoldDB" id="A0A0F6AG54"/>
<proteinExistence type="predicted"/>
<dbReference type="Gene3D" id="3.40.50.1820">
    <property type="entry name" value="alpha/beta hydrolase"/>
    <property type="match status" value="1"/>
</dbReference>
<organism evidence="2 3">
    <name type="scientific">Pseudoalteromonas luteoviolacea S4054</name>
    <dbReference type="NCBI Taxonomy" id="1129367"/>
    <lineage>
        <taxon>Bacteria</taxon>
        <taxon>Pseudomonadati</taxon>
        <taxon>Pseudomonadota</taxon>
        <taxon>Gammaproteobacteria</taxon>
        <taxon>Alteromonadales</taxon>
        <taxon>Pseudoalteromonadaceae</taxon>
        <taxon>Pseudoalteromonas</taxon>
    </lineage>
</organism>
<dbReference type="Proteomes" id="UP000033434">
    <property type="component" value="Unassembled WGS sequence"/>
</dbReference>
<dbReference type="InterPro" id="IPR029058">
    <property type="entry name" value="AB_hydrolase_fold"/>
</dbReference>
<evidence type="ECO:0000313" key="2">
    <source>
        <dbReference type="EMBL" id="KKE84786.1"/>
    </source>
</evidence>
<dbReference type="RefSeq" id="WP_046355065.1">
    <property type="nucleotide sequence ID" value="NZ_AUXW01000112.1"/>
</dbReference>
<reference evidence="2 3" key="1">
    <citation type="journal article" date="2015" name="BMC Genomics">
        <title>Genome mining reveals unlocked bioactive potential of marine Gram-negative bacteria.</title>
        <authorList>
            <person name="Machado H."/>
            <person name="Sonnenschein E.C."/>
            <person name="Melchiorsen J."/>
            <person name="Gram L."/>
        </authorList>
    </citation>
    <scope>NUCLEOTIDE SEQUENCE [LARGE SCALE GENOMIC DNA]</scope>
    <source>
        <strain evidence="2 3">S4054</strain>
    </source>
</reference>
<dbReference type="Pfam" id="PF05057">
    <property type="entry name" value="DUF676"/>
    <property type="match status" value="1"/>
</dbReference>
<comment type="caution">
    <text evidence="2">The sequence shown here is derived from an EMBL/GenBank/DDBJ whole genome shotgun (WGS) entry which is preliminary data.</text>
</comment>
<evidence type="ECO:0000259" key="1">
    <source>
        <dbReference type="Pfam" id="PF05057"/>
    </source>
</evidence>
<dbReference type="InterPro" id="IPR007751">
    <property type="entry name" value="DUF676_lipase-like"/>
</dbReference>
<protein>
    <recommendedName>
        <fullName evidence="1">DUF676 domain-containing protein</fullName>
    </recommendedName>
</protein>
<accession>A0A0F6AG54</accession>
<sequence>MSAGGINSSVYELEKYWSTFKLKDVFKPLLEAGKDIVFIGYNTYNENIENAISQLIHYVETQHKQGDYHSTMIGYSYGGILGRKALNRFEDSTYQHEFANYISIDSPHKGAIIPPSFIHTVARIKSRLDDVNHLCSTTVDLACDVSKRRKEMDALLKDMTDGVAKSLLVTGDNANTYLNDLDRQGMPSTYNVAFSNGSYTGTSQGLPLGTEMAKFENNYIVYGKREYTFEIQDLKASTTSPNYKAPFYYTSYVLENAPGSYAIDGHMVNSFLRKTDGSEKDNVTIKHTNLLTWNKTPTFITTESALALDVNDADVAFDLSNVATPFDRIYAVNGKNLSHTDFTYHRSSLLYQINKKEIDIAITVIITSMM</sequence>
<gene>
    <name evidence="2" type="ORF">N479_00945</name>
</gene>
<dbReference type="PATRIC" id="fig|1129367.4.peg.1291"/>
<dbReference type="SUPFAM" id="SSF53474">
    <property type="entry name" value="alpha/beta-Hydrolases"/>
    <property type="match status" value="1"/>
</dbReference>
<evidence type="ECO:0000313" key="3">
    <source>
        <dbReference type="Proteomes" id="UP000033434"/>
    </source>
</evidence>
<name>A0A0F6AG54_9GAMM</name>
<feature type="domain" description="DUF676" evidence="1">
    <location>
        <begin position="54"/>
        <end position="141"/>
    </location>
</feature>
<dbReference type="EMBL" id="AUXW01000112">
    <property type="protein sequence ID" value="KKE84786.1"/>
    <property type="molecule type" value="Genomic_DNA"/>
</dbReference>